<dbReference type="PANTHER" id="PTHR36459:SF1">
    <property type="entry name" value="FATTY ACID DESATURASE DOMAIN-CONTAINING PROTEIN-RELATED"/>
    <property type="match status" value="1"/>
</dbReference>
<sequence>MGEIIFSPELTIPDVLLLRNLADDIQRHEEIKGANTNVDRDEGYSSTGSGAPKAVSEYGISAERDASDIQKLTGFNDPESKDFEPSVISSLDVGDLRAKLPAVVYEHVVLPYIAWARKIVRHETDVLMLTHLILYFSTSLPSAVLLFYRFSYLHGVLHFAMQFWYMGTYTLMMHQHIHMRGILAKRPLLRLFDTYFPYLTDPLMGHTWNTYYYHHVKHHHVEGNGPDDLSSTLRYQRDELLHFLHYIGRFFFLIWLDLPLYYLRKGQLANAGRSAFWELSNYAAIYGMYRLNSRAAAFALLGPLLLMRIGLMVGNWGQHAFVDADEPDSDFRSSITLIDVPSNRYCYNDGYHTSHHLNPRRHWRQHPVAFLQQKRTYAEEKALVFHDIDYLMITVRLLMKDYAHLARCLVPIGAQMDLTMEERAEMLRRHTRRFGEEEIRVKFARGEAVKSK</sequence>
<dbReference type="EMBL" id="MU854320">
    <property type="protein sequence ID" value="KAK4044325.1"/>
    <property type="molecule type" value="Genomic_DNA"/>
</dbReference>
<organism evidence="4 5">
    <name type="scientific">Parachaetomium inaequale</name>
    <dbReference type="NCBI Taxonomy" id="2588326"/>
    <lineage>
        <taxon>Eukaryota</taxon>
        <taxon>Fungi</taxon>
        <taxon>Dikarya</taxon>
        <taxon>Ascomycota</taxon>
        <taxon>Pezizomycotina</taxon>
        <taxon>Sordariomycetes</taxon>
        <taxon>Sordariomycetidae</taxon>
        <taxon>Sordariales</taxon>
        <taxon>Chaetomiaceae</taxon>
        <taxon>Parachaetomium</taxon>
    </lineage>
</organism>
<evidence type="ECO:0000256" key="1">
    <source>
        <dbReference type="SAM" id="MobiDB-lite"/>
    </source>
</evidence>
<evidence type="ECO:0000256" key="2">
    <source>
        <dbReference type="SAM" id="Phobius"/>
    </source>
</evidence>
<name>A0AAN6PQF9_9PEZI</name>
<accession>A0AAN6PQF9</accession>
<feature type="transmembrane region" description="Helical" evidence="2">
    <location>
        <begin position="243"/>
        <end position="263"/>
    </location>
</feature>
<dbReference type="PANTHER" id="PTHR36459">
    <property type="entry name" value="ORF"/>
    <property type="match status" value="1"/>
</dbReference>
<feature type="region of interest" description="Disordered" evidence="1">
    <location>
        <begin position="32"/>
        <end position="54"/>
    </location>
</feature>
<keyword evidence="2" id="KW-1133">Transmembrane helix</keyword>
<protein>
    <submittedName>
        <fullName evidence="4">Fatty acid desaturase</fullName>
    </submittedName>
</protein>
<proteinExistence type="predicted"/>
<comment type="caution">
    <text evidence="4">The sequence shown here is derived from an EMBL/GenBank/DDBJ whole genome shotgun (WGS) entry which is preliminary data.</text>
</comment>
<keyword evidence="5" id="KW-1185">Reference proteome</keyword>
<dbReference type="GO" id="GO:0006629">
    <property type="term" value="P:lipid metabolic process"/>
    <property type="evidence" value="ECO:0007669"/>
    <property type="project" value="InterPro"/>
</dbReference>
<gene>
    <name evidence="4" type="ORF">C8A01DRAFT_31642</name>
</gene>
<feature type="transmembrane region" description="Helical" evidence="2">
    <location>
        <begin position="283"/>
        <end position="306"/>
    </location>
</feature>
<keyword evidence="2" id="KW-0812">Transmembrane</keyword>
<feature type="domain" description="Fatty acid desaturase" evidence="3">
    <location>
        <begin position="156"/>
        <end position="380"/>
    </location>
</feature>
<reference evidence="5" key="1">
    <citation type="journal article" date="2023" name="Mol. Phylogenet. Evol.">
        <title>Genome-scale phylogeny and comparative genomics of the fungal order Sordariales.</title>
        <authorList>
            <person name="Hensen N."/>
            <person name="Bonometti L."/>
            <person name="Westerberg I."/>
            <person name="Brannstrom I.O."/>
            <person name="Guillou S."/>
            <person name="Cros-Aarteil S."/>
            <person name="Calhoun S."/>
            <person name="Haridas S."/>
            <person name="Kuo A."/>
            <person name="Mondo S."/>
            <person name="Pangilinan J."/>
            <person name="Riley R."/>
            <person name="LaButti K."/>
            <person name="Andreopoulos B."/>
            <person name="Lipzen A."/>
            <person name="Chen C."/>
            <person name="Yan M."/>
            <person name="Daum C."/>
            <person name="Ng V."/>
            <person name="Clum A."/>
            <person name="Steindorff A."/>
            <person name="Ohm R.A."/>
            <person name="Martin F."/>
            <person name="Silar P."/>
            <person name="Natvig D.O."/>
            <person name="Lalanne C."/>
            <person name="Gautier V."/>
            <person name="Ament-Velasquez S.L."/>
            <person name="Kruys A."/>
            <person name="Hutchinson M.I."/>
            <person name="Powell A.J."/>
            <person name="Barry K."/>
            <person name="Miller A.N."/>
            <person name="Grigoriev I.V."/>
            <person name="Debuchy R."/>
            <person name="Gladieux P."/>
            <person name="Hiltunen Thoren M."/>
            <person name="Johannesson H."/>
        </authorList>
    </citation>
    <scope>NUCLEOTIDE SEQUENCE [LARGE SCALE GENOMIC DNA]</scope>
    <source>
        <strain evidence="5">CBS 284.82</strain>
    </source>
</reference>
<dbReference type="InterPro" id="IPR005804">
    <property type="entry name" value="FA_desaturase_dom"/>
</dbReference>
<feature type="compositionally biased region" description="Basic and acidic residues" evidence="1">
    <location>
        <begin position="32"/>
        <end position="43"/>
    </location>
</feature>
<feature type="transmembrane region" description="Helical" evidence="2">
    <location>
        <begin position="152"/>
        <end position="172"/>
    </location>
</feature>
<dbReference type="AlphaFoldDB" id="A0AAN6PQF9"/>
<dbReference type="Proteomes" id="UP001303115">
    <property type="component" value="Unassembled WGS sequence"/>
</dbReference>
<feature type="transmembrane region" description="Helical" evidence="2">
    <location>
        <begin position="126"/>
        <end position="146"/>
    </location>
</feature>
<keyword evidence="2" id="KW-0472">Membrane</keyword>
<evidence type="ECO:0000313" key="5">
    <source>
        <dbReference type="Proteomes" id="UP001303115"/>
    </source>
</evidence>
<evidence type="ECO:0000259" key="3">
    <source>
        <dbReference type="Pfam" id="PF00487"/>
    </source>
</evidence>
<evidence type="ECO:0000313" key="4">
    <source>
        <dbReference type="EMBL" id="KAK4044325.1"/>
    </source>
</evidence>
<dbReference type="Pfam" id="PF00487">
    <property type="entry name" value="FA_desaturase"/>
    <property type="match status" value="1"/>
</dbReference>